<dbReference type="InterPro" id="IPR003439">
    <property type="entry name" value="ABC_transporter-like_ATP-bd"/>
</dbReference>
<dbReference type="InterPro" id="IPR041552">
    <property type="entry name" value="UvrA_DNA-bd"/>
</dbReference>
<protein>
    <submittedName>
        <fullName evidence="16">Excinuclease ABC subunit A</fullName>
    </submittedName>
</protein>
<reference evidence="16" key="2">
    <citation type="journal article" date="2012" name="PLoS ONE">
        <title>A Deeply Branching Thermophilic Bacterium with an Ancient Acetyl-CoA Pathway Dominates a Subsurface Ecosystem.</title>
        <authorList>
            <person name="Takami H."/>
            <person name="Noguchi H."/>
            <person name="Takaki Y."/>
            <person name="Uchiyama I."/>
            <person name="Toyoda A."/>
            <person name="Nishi S."/>
            <person name="Chee G.-J."/>
            <person name="Arai W."/>
            <person name="Nunoura T."/>
            <person name="Itoh T."/>
            <person name="Hattori M."/>
            <person name="Takai K."/>
        </authorList>
    </citation>
    <scope>NUCLEOTIDE SEQUENCE</scope>
</reference>
<keyword evidence="7" id="KW-0228">DNA excision</keyword>
<dbReference type="EMBL" id="AP011793">
    <property type="protein sequence ID" value="BAL58081.1"/>
    <property type="molecule type" value="Genomic_DNA"/>
</dbReference>
<keyword evidence="4" id="KW-0677">Repeat</keyword>
<dbReference type="Pfam" id="PF17755">
    <property type="entry name" value="UvrA_DNA-bind"/>
    <property type="match status" value="1"/>
</dbReference>
<dbReference type="Gene3D" id="3.30.1490.20">
    <property type="entry name" value="ATP-grasp fold, A domain"/>
    <property type="match status" value="1"/>
</dbReference>
<keyword evidence="6" id="KW-0227">DNA damage</keyword>
<keyword evidence="2" id="KW-0963">Cytoplasm</keyword>
<evidence type="ECO:0000256" key="11">
    <source>
        <dbReference type="ARBA" id="ARBA00022881"/>
    </source>
</evidence>
<feature type="domain" description="ABC transporter" evidence="15">
    <location>
        <begin position="625"/>
        <end position="953"/>
    </location>
</feature>
<dbReference type="Pfam" id="PF00005">
    <property type="entry name" value="ABC_tran"/>
    <property type="match status" value="1"/>
</dbReference>
<dbReference type="GO" id="GO:0004518">
    <property type="term" value="F:nuclease activity"/>
    <property type="evidence" value="ECO:0007669"/>
    <property type="project" value="UniProtKB-KW"/>
</dbReference>
<sequence>MPLDHIYVRGAREHNLKNIDVAIPRDKLVVITGLSGSGKSSLAFDTIYAEGQRRYVESLSAYARQFLGLMEKPDVDHIDGLSPAISIDQKSTSNNPRSTVGTVTEIYDYMRLLWARVGKPHCPTCGRPIERQTVQQIVDATLAYPPGARLMLLAPVVRAKKGEHVHVFEEARRAGFVRARVDGRIVDLDEEVRLDKNKRHDIDIVVDRLVVPEPGGDPGATSRIADSVETALKVGGGVMVVALASPIEGVEAERVFSEHFACPYDGYSIGELEPRTFSFNSPHGACPQCTGLGFELQTDPALVIPDRSRSIREGAIEPLTRSPAISSWYLRVLEGVGREFGFTIDQPVASLSEEQLRAVLYGTGERRIRVRYENEFGRTQVYETRWEGVVNNLQRRYRETDSEYVRSEIEKYMASIPCAACGGRRLRPEALHVFIDGRSIIDVTRLSIAEARSWFERLADPDRTPLSPRDQTIARQVLKEICSRLEFLVDVGLDYLTLDRMAGTLSGGEAQRIRLATQIGSALMGVLYICDEPSIGLHPVDGDRLIRTLERLRDLGNTVLVVEHDEAMIRAADWIIDMGPGAGVHGGRVVAEGPIEVIEACPESITGAYLSGRRRIPVPTRRRPGNGRSLWIRGARENNLKNIDVEIPLGKFVAVTGVSGSGKSSLVTEILVKKASQVLHGARVRPGAHDRIEGLEHLDKVVDIDQSPIGRTPRSNPATYTGVFTLIRDLFASVPEAKARGYRPGRFSFNVKGGRCEECAGEGYKVVEMQFLPDVTVPCEACHGKRYNREALEVTFRGKNIAEVLDMTVSEAREFFERFPRVRRILDTLEATGLGYIKLGQPATTLSGGEAQRVKLASELARRSTGRTLYVLDEPTTGLSFEDVARLLEVLHRLVDAGNTVVVIEHNLEVVKTADHIIDLGPLGGDRGGEVVVAGTPEEVACCEASFTGRYLRPILEAAGTLGQRGERGRDPAPSPNGRDSAAAVASRAAAAADRFAARVSREAAVMAARPREERPDAEPP</sequence>
<dbReference type="AlphaFoldDB" id="H5SPJ5"/>
<keyword evidence="12" id="KW-0238">DNA-binding</keyword>
<keyword evidence="5" id="KW-0547">Nucleotide-binding</keyword>
<evidence type="ECO:0000256" key="3">
    <source>
        <dbReference type="ARBA" id="ARBA00022723"/>
    </source>
</evidence>
<dbReference type="Gene3D" id="1.10.8.280">
    <property type="entry name" value="ABC transporter ATPase domain-like"/>
    <property type="match status" value="1"/>
</dbReference>
<dbReference type="InterPro" id="IPR017871">
    <property type="entry name" value="ABC_transporter-like_CS"/>
</dbReference>
<accession>H5SPJ5</accession>
<evidence type="ECO:0000256" key="2">
    <source>
        <dbReference type="ARBA" id="ARBA00022490"/>
    </source>
</evidence>
<evidence type="ECO:0000256" key="1">
    <source>
        <dbReference type="ARBA" id="ARBA00004496"/>
    </source>
</evidence>
<dbReference type="GO" id="GO:0005524">
    <property type="term" value="F:ATP binding"/>
    <property type="evidence" value="ECO:0007669"/>
    <property type="project" value="UniProtKB-KW"/>
</dbReference>
<dbReference type="InterPro" id="IPR003593">
    <property type="entry name" value="AAA+_ATPase"/>
</dbReference>
<dbReference type="SMART" id="SM00382">
    <property type="entry name" value="AAA"/>
    <property type="match status" value="1"/>
</dbReference>
<evidence type="ECO:0000256" key="5">
    <source>
        <dbReference type="ARBA" id="ARBA00022741"/>
    </source>
</evidence>
<dbReference type="SUPFAM" id="SSF52540">
    <property type="entry name" value="P-loop containing nucleoside triphosphate hydrolases"/>
    <property type="match status" value="2"/>
</dbReference>
<feature type="region of interest" description="Disordered" evidence="14">
    <location>
        <begin position="962"/>
        <end position="986"/>
    </location>
</feature>
<evidence type="ECO:0000259" key="15">
    <source>
        <dbReference type="PROSITE" id="PS50893"/>
    </source>
</evidence>
<dbReference type="InterPro" id="IPR013815">
    <property type="entry name" value="ATP_grasp_subdomain_1"/>
</dbReference>
<evidence type="ECO:0000256" key="7">
    <source>
        <dbReference type="ARBA" id="ARBA00022769"/>
    </source>
</evidence>
<proteinExistence type="inferred from homology"/>
<dbReference type="PANTHER" id="PTHR43152">
    <property type="entry name" value="UVRABC SYSTEM PROTEIN A"/>
    <property type="match status" value="1"/>
</dbReference>
<dbReference type="PROSITE" id="PS50893">
    <property type="entry name" value="ABC_TRANSPORTER_2"/>
    <property type="match status" value="1"/>
</dbReference>
<evidence type="ECO:0000256" key="10">
    <source>
        <dbReference type="ARBA" id="ARBA00022840"/>
    </source>
</evidence>
<evidence type="ECO:0000256" key="9">
    <source>
        <dbReference type="ARBA" id="ARBA00022833"/>
    </source>
</evidence>
<gene>
    <name evidence="16" type="ORF">HGMM_F54D01C08</name>
</gene>
<dbReference type="GO" id="GO:0008270">
    <property type="term" value="F:zinc ion binding"/>
    <property type="evidence" value="ECO:0007669"/>
    <property type="project" value="UniProtKB-KW"/>
</dbReference>
<dbReference type="FunFam" id="1.20.1580.10:FF:000002">
    <property type="entry name" value="UvrABC system protein A"/>
    <property type="match status" value="1"/>
</dbReference>
<keyword evidence="8" id="KW-0863">Zinc-finger</keyword>
<dbReference type="InterPro" id="IPR027417">
    <property type="entry name" value="P-loop_NTPase"/>
</dbReference>
<dbReference type="GO" id="GO:0006289">
    <property type="term" value="P:nucleotide-excision repair"/>
    <property type="evidence" value="ECO:0007669"/>
    <property type="project" value="InterPro"/>
</dbReference>
<dbReference type="PANTHER" id="PTHR43152:SF3">
    <property type="entry name" value="UVRABC SYSTEM PROTEIN A"/>
    <property type="match status" value="1"/>
</dbReference>
<dbReference type="GO" id="GO:0009380">
    <property type="term" value="C:excinuclease repair complex"/>
    <property type="evidence" value="ECO:0007669"/>
    <property type="project" value="InterPro"/>
</dbReference>
<dbReference type="Gene3D" id="3.40.50.300">
    <property type="entry name" value="P-loop containing nucleotide triphosphate hydrolases"/>
    <property type="match status" value="2"/>
</dbReference>
<organism evidence="16">
    <name type="scientific">uncultured prokaryote</name>
    <dbReference type="NCBI Taxonomy" id="198431"/>
    <lineage>
        <taxon>unclassified sequences</taxon>
        <taxon>environmental samples</taxon>
    </lineage>
</organism>
<comment type="subcellular location">
    <subcellularLocation>
        <location evidence="1">Cytoplasm</location>
    </subcellularLocation>
</comment>
<dbReference type="CDD" id="cd03271">
    <property type="entry name" value="ABC_UvrA_II"/>
    <property type="match status" value="1"/>
</dbReference>
<dbReference type="GO" id="GO:0016887">
    <property type="term" value="F:ATP hydrolysis activity"/>
    <property type="evidence" value="ECO:0007669"/>
    <property type="project" value="InterPro"/>
</dbReference>
<evidence type="ECO:0000256" key="14">
    <source>
        <dbReference type="SAM" id="MobiDB-lite"/>
    </source>
</evidence>
<evidence type="ECO:0000313" key="16">
    <source>
        <dbReference type="EMBL" id="BAL58081.1"/>
    </source>
</evidence>
<keyword evidence="10" id="KW-0067">ATP-binding</keyword>
<dbReference type="CDD" id="cd03270">
    <property type="entry name" value="ABC_UvrA_I"/>
    <property type="match status" value="1"/>
</dbReference>
<keyword evidence="3" id="KW-0479">Metal-binding</keyword>
<dbReference type="Pfam" id="PF17760">
    <property type="entry name" value="UvrA_inter"/>
    <property type="match status" value="1"/>
</dbReference>
<dbReference type="NCBIfam" id="TIGR00630">
    <property type="entry name" value="uvra"/>
    <property type="match status" value="1"/>
</dbReference>
<evidence type="ECO:0000256" key="4">
    <source>
        <dbReference type="ARBA" id="ARBA00022737"/>
    </source>
</evidence>
<evidence type="ECO:0000256" key="12">
    <source>
        <dbReference type="ARBA" id="ARBA00023125"/>
    </source>
</evidence>
<dbReference type="Gene3D" id="1.20.1580.10">
    <property type="entry name" value="ABC transporter ATPase like domain"/>
    <property type="match status" value="2"/>
</dbReference>
<name>H5SPJ5_9ZZZZ</name>
<dbReference type="HAMAP" id="MF_00205">
    <property type="entry name" value="UvrA"/>
    <property type="match status" value="1"/>
</dbReference>
<evidence type="ECO:0000256" key="8">
    <source>
        <dbReference type="ARBA" id="ARBA00022771"/>
    </source>
</evidence>
<dbReference type="InterPro" id="IPR004602">
    <property type="entry name" value="UvrA"/>
</dbReference>
<reference evidence="16" key="1">
    <citation type="journal article" date="2005" name="Environ. Microbiol.">
        <title>Genetic and functional properties of uncultivated thermophilic crenarchaeotes from a subsurface gold mine as revealed by analysis of genome fragments.</title>
        <authorList>
            <person name="Nunoura T."/>
            <person name="Hirayama H."/>
            <person name="Takami H."/>
            <person name="Oida H."/>
            <person name="Nishi S."/>
            <person name="Shimamura S."/>
            <person name="Suzuki Y."/>
            <person name="Inagaki F."/>
            <person name="Takai K."/>
            <person name="Nealson K.H."/>
            <person name="Horikoshi K."/>
        </authorList>
    </citation>
    <scope>NUCLEOTIDE SEQUENCE</scope>
</reference>
<dbReference type="PROSITE" id="PS00211">
    <property type="entry name" value="ABC_TRANSPORTER_1"/>
    <property type="match status" value="2"/>
</dbReference>
<keyword evidence="13" id="KW-0234">DNA repair</keyword>
<evidence type="ECO:0000256" key="13">
    <source>
        <dbReference type="ARBA" id="ARBA00023204"/>
    </source>
</evidence>
<evidence type="ECO:0000256" key="6">
    <source>
        <dbReference type="ARBA" id="ARBA00022763"/>
    </source>
</evidence>
<dbReference type="NCBIfam" id="NF001503">
    <property type="entry name" value="PRK00349.1"/>
    <property type="match status" value="1"/>
</dbReference>
<keyword evidence="9" id="KW-0862">Zinc</keyword>
<keyword evidence="11" id="KW-0267">Excision nuclease</keyword>
<dbReference type="GO" id="GO:0003677">
    <property type="term" value="F:DNA binding"/>
    <property type="evidence" value="ECO:0007669"/>
    <property type="project" value="UniProtKB-KW"/>
</dbReference>
<dbReference type="InterPro" id="IPR041102">
    <property type="entry name" value="UvrA_inter"/>
</dbReference>